<comment type="subcellular location">
    <subcellularLocation>
        <location evidence="1">Cell membrane</location>
        <topology evidence="1">Peripheral membrane protein</topology>
        <orientation evidence="1">Cytoplasmic side</orientation>
    </subcellularLocation>
    <subcellularLocation>
        <location evidence="2">Cytoplasm</location>
    </subcellularLocation>
</comment>
<evidence type="ECO:0000256" key="7">
    <source>
        <dbReference type="SAM" id="Phobius"/>
    </source>
</evidence>
<dbReference type="Proteomes" id="UP000075809">
    <property type="component" value="Unassembled WGS sequence"/>
</dbReference>
<dbReference type="GO" id="GO:0099536">
    <property type="term" value="P:synaptic signaling"/>
    <property type="evidence" value="ECO:0007669"/>
    <property type="project" value="TreeGrafter"/>
</dbReference>
<dbReference type="GO" id="GO:0045202">
    <property type="term" value="C:synapse"/>
    <property type="evidence" value="ECO:0007669"/>
    <property type="project" value="GOC"/>
</dbReference>
<sequence length="570" mass="64722">MSQHRRGSIHGSSPVPGHPSTTVSASSISSSAAHEVQTRGIPLPGMVPSRSIHASPMHGNPIHGFVNPLGPGGLVHPPPPTHVVAASGISHHPNVHQGTEKILPPGSPYSSHGSPLRTPMSSGHGSPQDSPHVARHRRDSEHSSGAISRRGSSDVVSPLPEGHPLGSPDGRGRRRSDYSPHQAVHRKFRHSTTRIDRNLTSPLLLDSRGKASSDWKGLYKHVINLLSNTWSYKAVCERNLAVRTRKRNCLVLVSRIRIAPCVSQFLILRLRFSAPFILSTFSPFSAFLHASSFCLVTGRKPLWVSFIKEYISITTVVILVSVLFGDMRSRNIVHIRCILKVTKLREHWDETNSKVMQRKTQLDMMLGDSQRYEAKRNEVEVWLARMETRLERMRAVGHTADVLEAQLREQKKHLKHVKFFFMSKEKLHRTVYRRKTSFHAELHQYKHHIELFNQLTQKLIAVYQQDDTTRVKKMTETINQRYNNLNTSIINRGKLLHSAMNSLHNFDRSLDKFLAWLSEAESSMEGLEAEADRLGGRRDQGALRRPQHQLKVRLSRSRKFHDKFRHGIFW</sequence>
<dbReference type="GO" id="GO:0005886">
    <property type="term" value="C:plasma membrane"/>
    <property type="evidence" value="ECO:0007669"/>
    <property type="project" value="TreeGrafter"/>
</dbReference>
<evidence type="ECO:0000313" key="9">
    <source>
        <dbReference type="Proteomes" id="UP000075809"/>
    </source>
</evidence>
<dbReference type="InterPro" id="IPR050774">
    <property type="entry name" value="KCMF1/Dystrophin"/>
</dbReference>
<dbReference type="Gene3D" id="1.20.58.60">
    <property type="match status" value="2"/>
</dbReference>
<keyword evidence="4" id="KW-0106">Calcium</keyword>
<dbReference type="STRING" id="64791.A0A151X440"/>
<dbReference type="CDD" id="cd00176">
    <property type="entry name" value="SPEC"/>
    <property type="match status" value="1"/>
</dbReference>
<organism evidence="8 9">
    <name type="scientific">Mycetomoellerius zeteki</name>
    <dbReference type="NCBI Taxonomy" id="64791"/>
    <lineage>
        <taxon>Eukaryota</taxon>
        <taxon>Metazoa</taxon>
        <taxon>Ecdysozoa</taxon>
        <taxon>Arthropoda</taxon>
        <taxon>Hexapoda</taxon>
        <taxon>Insecta</taxon>
        <taxon>Pterygota</taxon>
        <taxon>Neoptera</taxon>
        <taxon>Endopterygota</taxon>
        <taxon>Hymenoptera</taxon>
        <taxon>Apocrita</taxon>
        <taxon>Aculeata</taxon>
        <taxon>Formicoidea</taxon>
        <taxon>Formicidae</taxon>
        <taxon>Myrmicinae</taxon>
        <taxon>Mycetomoellerius</taxon>
    </lineage>
</organism>
<feature type="region of interest" description="Disordered" evidence="6">
    <location>
        <begin position="91"/>
        <end position="189"/>
    </location>
</feature>
<keyword evidence="7" id="KW-0812">Transmembrane</keyword>
<evidence type="ECO:0000256" key="3">
    <source>
        <dbReference type="ARBA" id="ARBA00022490"/>
    </source>
</evidence>
<evidence type="ECO:0000256" key="2">
    <source>
        <dbReference type="ARBA" id="ARBA00004496"/>
    </source>
</evidence>
<dbReference type="SMART" id="SM00150">
    <property type="entry name" value="SPEC"/>
    <property type="match status" value="1"/>
</dbReference>
<keyword evidence="3" id="KW-0963">Cytoplasm</keyword>
<gene>
    <name evidence="8" type="ORF">ALC60_05808</name>
</gene>
<proteinExistence type="predicted"/>
<dbReference type="AlphaFoldDB" id="A0A151X440"/>
<protein>
    <submittedName>
        <fullName evidence="8">Dystrophin, isoforms A/C/F/G/H</fullName>
    </submittedName>
</protein>
<dbReference type="Pfam" id="PF00435">
    <property type="entry name" value="Spectrin"/>
    <property type="match status" value="1"/>
</dbReference>
<dbReference type="PANTHER" id="PTHR12268:SF14">
    <property type="entry name" value="DYSTROPHIN-1"/>
    <property type="match status" value="1"/>
</dbReference>
<evidence type="ECO:0000256" key="6">
    <source>
        <dbReference type="SAM" id="MobiDB-lite"/>
    </source>
</evidence>
<feature type="compositionally biased region" description="Polar residues" evidence="6">
    <location>
        <begin position="119"/>
        <end position="129"/>
    </location>
</feature>
<dbReference type="InterPro" id="IPR018159">
    <property type="entry name" value="Spectrin/alpha-actinin"/>
</dbReference>
<keyword evidence="5" id="KW-0206">Cytoskeleton</keyword>
<keyword evidence="7" id="KW-0472">Membrane</keyword>
<keyword evidence="9" id="KW-1185">Reference proteome</keyword>
<dbReference type="GO" id="GO:0005737">
    <property type="term" value="C:cytoplasm"/>
    <property type="evidence" value="ECO:0007669"/>
    <property type="project" value="UniProtKB-ARBA"/>
</dbReference>
<evidence type="ECO:0000256" key="5">
    <source>
        <dbReference type="ARBA" id="ARBA00023212"/>
    </source>
</evidence>
<feature type="region of interest" description="Disordered" evidence="6">
    <location>
        <begin position="1"/>
        <end position="36"/>
    </location>
</feature>
<evidence type="ECO:0000256" key="4">
    <source>
        <dbReference type="ARBA" id="ARBA00022837"/>
    </source>
</evidence>
<evidence type="ECO:0000256" key="1">
    <source>
        <dbReference type="ARBA" id="ARBA00004413"/>
    </source>
</evidence>
<accession>A0A151X440</accession>
<dbReference type="InterPro" id="IPR002017">
    <property type="entry name" value="Spectrin_repeat"/>
</dbReference>
<feature type="transmembrane region" description="Helical" evidence="7">
    <location>
        <begin position="310"/>
        <end position="327"/>
    </location>
</feature>
<reference evidence="8 9" key="1">
    <citation type="submission" date="2015-09" db="EMBL/GenBank/DDBJ databases">
        <title>Trachymyrmex zeteki WGS genome.</title>
        <authorList>
            <person name="Nygaard S."/>
            <person name="Hu H."/>
            <person name="Boomsma J."/>
            <person name="Zhang G."/>
        </authorList>
    </citation>
    <scope>NUCLEOTIDE SEQUENCE [LARGE SCALE GENOMIC DNA]</scope>
    <source>
        <strain evidence="8">Tzet28-1</strain>
        <tissue evidence="8">Whole body</tissue>
    </source>
</reference>
<dbReference type="EMBL" id="KQ982548">
    <property type="protein sequence ID" value="KYQ55183.1"/>
    <property type="molecule type" value="Genomic_DNA"/>
</dbReference>
<dbReference type="PANTHER" id="PTHR12268">
    <property type="entry name" value="E3 UBIQUITIN-PROTEIN LIGASE KCMF1"/>
    <property type="match status" value="1"/>
</dbReference>
<evidence type="ECO:0000313" key="8">
    <source>
        <dbReference type="EMBL" id="KYQ55183.1"/>
    </source>
</evidence>
<feature type="transmembrane region" description="Helical" evidence="7">
    <location>
        <begin position="276"/>
        <end position="298"/>
    </location>
</feature>
<name>A0A151X440_9HYME</name>
<dbReference type="SUPFAM" id="SSF46966">
    <property type="entry name" value="Spectrin repeat"/>
    <property type="match status" value="1"/>
</dbReference>
<keyword evidence="7" id="KW-1133">Transmembrane helix</keyword>
<feature type="compositionally biased region" description="Low complexity" evidence="6">
    <location>
        <begin position="24"/>
        <end position="33"/>
    </location>
</feature>